<protein>
    <recommendedName>
        <fullName evidence="3">Secreted protein</fullName>
    </recommendedName>
</protein>
<organism evidence="1 2">
    <name type="scientific">Datura stramonium</name>
    <name type="common">Jimsonweed</name>
    <name type="synonym">Common thornapple</name>
    <dbReference type="NCBI Taxonomy" id="4076"/>
    <lineage>
        <taxon>Eukaryota</taxon>
        <taxon>Viridiplantae</taxon>
        <taxon>Streptophyta</taxon>
        <taxon>Embryophyta</taxon>
        <taxon>Tracheophyta</taxon>
        <taxon>Spermatophyta</taxon>
        <taxon>Magnoliopsida</taxon>
        <taxon>eudicotyledons</taxon>
        <taxon>Gunneridae</taxon>
        <taxon>Pentapetalae</taxon>
        <taxon>asterids</taxon>
        <taxon>lamiids</taxon>
        <taxon>Solanales</taxon>
        <taxon>Solanaceae</taxon>
        <taxon>Solanoideae</taxon>
        <taxon>Datureae</taxon>
        <taxon>Datura</taxon>
    </lineage>
</organism>
<accession>A0ABS8RY35</accession>
<comment type="caution">
    <text evidence="1">The sequence shown here is derived from an EMBL/GenBank/DDBJ whole genome shotgun (WGS) entry which is preliminary data.</text>
</comment>
<reference evidence="1 2" key="1">
    <citation type="journal article" date="2021" name="BMC Genomics">
        <title>Datura genome reveals duplications of psychoactive alkaloid biosynthetic genes and high mutation rate following tissue culture.</title>
        <authorList>
            <person name="Rajewski A."/>
            <person name="Carter-House D."/>
            <person name="Stajich J."/>
            <person name="Litt A."/>
        </authorList>
    </citation>
    <scope>NUCLEOTIDE SEQUENCE [LARGE SCALE GENOMIC DNA]</scope>
    <source>
        <strain evidence="1">AR-01</strain>
    </source>
</reference>
<keyword evidence="2" id="KW-1185">Reference proteome</keyword>
<proteinExistence type="predicted"/>
<dbReference type="Proteomes" id="UP000823775">
    <property type="component" value="Unassembled WGS sequence"/>
</dbReference>
<evidence type="ECO:0000313" key="1">
    <source>
        <dbReference type="EMBL" id="MCD7451740.1"/>
    </source>
</evidence>
<evidence type="ECO:0000313" key="2">
    <source>
        <dbReference type="Proteomes" id="UP000823775"/>
    </source>
</evidence>
<name>A0ABS8RY35_DATST</name>
<gene>
    <name evidence="1" type="ORF">HAX54_013338</name>
</gene>
<dbReference type="EMBL" id="JACEIK010000180">
    <property type="protein sequence ID" value="MCD7451740.1"/>
    <property type="molecule type" value="Genomic_DNA"/>
</dbReference>
<sequence>MVGDGVSLCRDGGGGVLFFHITILLCSGSASSSVVYSSLKFAVVVPSSASSSHLESCPLAKVEAVESLSEVCNHYDFHSMLGSSCFD</sequence>
<evidence type="ECO:0008006" key="3">
    <source>
        <dbReference type="Google" id="ProtNLM"/>
    </source>
</evidence>